<dbReference type="AlphaFoldDB" id="A0AA37TFV2"/>
<proteinExistence type="predicted"/>
<gene>
    <name evidence="2" type="ORF">GCM10007890_21760</name>
</gene>
<name>A0AA37TFV2_9HYPH</name>
<keyword evidence="3" id="KW-1185">Reference proteome</keyword>
<dbReference type="Gene3D" id="1.10.1660.10">
    <property type="match status" value="1"/>
</dbReference>
<dbReference type="GO" id="GO:0006355">
    <property type="term" value="P:regulation of DNA-templated transcription"/>
    <property type="evidence" value="ECO:0007669"/>
    <property type="project" value="InterPro"/>
</dbReference>
<evidence type="ECO:0000313" key="2">
    <source>
        <dbReference type="EMBL" id="GLS70163.1"/>
    </source>
</evidence>
<dbReference type="GO" id="GO:0003677">
    <property type="term" value="F:DNA binding"/>
    <property type="evidence" value="ECO:0007669"/>
    <property type="project" value="InterPro"/>
</dbReference>
<comment type="caution">
    <text evidence="2">The sequence shown here is derived from an EMBL/GenBank/DDBJ whole genome shotgun (WGS) entry which is preliminary data.</text>
</comment>
<protein>
    <recommendedName>
        <fullName evidence="1">HTH merR-type domain-containing protein</fullName>
    </recommendedName>
</protein>
<organism evidence="2 3">
    <name type="scientific">Methylobacterium tardum</name>
    <dbReference type="NCBI Taxonomy" id="374432"/>
    <lineage>
        <taxon>Bacteria</taxon>
        <taxon>Pseudomonadati</taxon>
        <taxon>Pseudomonadota</taxon>
        <taxon>Alphaproteobacteria</taxon>
        <taxon>Hyphomicrobiales</taxon>
        <taxon>Methylobacteriaceae</taxon>
        <taxon>Methylobacterium</taxon>
    </lineage>
</organism>
<dbReference type="SUPFAM" id="SSF46955">
    <property type="entry name" value="Putative DNA-binding domain"/>
    <property type="match status" value="1"/>
</dbReference>
<evidence type="ECO:0000259" key="1">
    <source>
        <dbReference type="Pfam" id="PF13411"/>
    </source>
</evidence>
<dbReference type="InterPro" id="IPR000551">
    <property type="entry name" value="MerR-type_HTH_dom"/>
</dbReference>
<accession>A0AA37TFV2</accession>
<dbReference type="InterPro" id="IPR009061">
    <property type="entry name" value="DNA-bd_dom_put_sf"/>
</dbReference>
<dbReference type="EMBL" id="BSPL01000013">
    <property type="protein sequence ID" value="GLS70163.1"/>
    <property type="molecule type" value="Genomic_DNA"/>
</dbReference>
<feature type="domain" description="HTH merR-type" evidence="1">
    <location>
        <begin position="6"/>
        <end position="72"/>
    </location>
</feature>
<dbReference type="Pfam" id="PF13411">
    <property type="entry name" value="MerR_1"/>
    <property type="match status" value="1"/>
</dbReference>
<dbReference type="Proteomes" id="UP001157440">
    <property type="component" value="Unassembled WGS sequence"/>
</dbReference>
<dbReference type="RefSeq" id="WP_238196391.1">
    <property type="nucleotide sequence ID" value="NZ_BPQZ01000010.1"/>
</dbReference>
<evidence type="ECO:0000313" key="3">
    <source>
        <dbReference type="Proteomes" id="UP001157440"/>
    </source>
</evidence>
<sequence>MRLQGIAAIAEQLDLPQHVLRFWEKEFGHLRPMRRNRRRYYRAEDVEILQGVRTLLHDRGLTLDGLRRVFQERGPTFVRAVGRGEIASDPLDMVAMGLALAQLPPDRQHALIEALADPATCRALADQCLGQTHRAEAAHARSA</sequence>
<reference evidence="3" key="1">
    <citation type="journal article" date="2019" name="Int. J. Syst. Evol. Microbiol.">
        <title>The Global Catalogue of Microorganisms (GCM) 10K type strain sequencing project: providing services to taxonomists for standard genome sequencing and annotation.</title>
        <authorList>
            <consortium name="The Broad Institute Genomics Platform"/>
            <consortium name="The Broad Institute Genome Sequencing Center for Infectious Disease"/>
            <person name="Wu L."/>
            <person name="Ma J."/>
        </authorList>
    </citation>
    <scope>NUCLEOTIDE SEQUENCE [LARGE SCALE GENOMIC DNA]</scope>
    <source>
        <strain evidence="3">NBRC 103632</strain>
    </source>
</reference>